<feature type="compositionally biased region" description="Basic and acidic residues" evidence="20">
    <location>
        <begin position="574"/>
        <end position="609"/>
    </location>
</feature>
<dbReference type="FunFam" id="3.40.190.80:FF:000003">
    <property type="entry name" value="PAP-specific phosphatase HAL2-like"/>
    <property type="match status" value="1"/>
</dbReference>
<proteinExistence type="inferred from homology"/>
<dbReference type="Pfam" id="PF25376">
    <property type="entry name" value="Pre-PUA_NSUN2"/>
    <property type="match status" value="1"/>
</dbReference>
<keyword evidence="7 19" id="KW-0808">Transferase</keyword>
<feature type="compositionally biased region" description="Basic and acidic residues" evidence="20">
    <location>
        <begin position="2406"/>
        <end position="2415"/>
    </location>
</feature>
<dbReference type="Gene3D" id="3.30.540.10">
    <property type="entry name" value="Fructose-1,6-Bisphosphatase, subunit A, domain 1"/>
    <property type="match status" value="1"/>
</dbReference>
<comment type="cofactor">
    <cofactor evidence="1 18">
        <name>Mg(2+)</name>
        <dbReference type="ChEBI" id="CHEBI:18420"/>
    </cofactor>
</comment>
<evidence type="ECO:0000256" key="1">
    <source>
        <dbReference type="ARBA" id="ARBA00001946"/>
    </source>
</evidence>
<comment type="catalytic activity">
    <reaction evidence="16">
        <text>adenosine 3',5'-bisphosphate + H2O = AMP + phosphate</text>
        <dbReference type="Rhea" id="RHEA:10040"/>
        <dbReference type="ChEBI" id="CHEBI:15377"/>
        <dbReference type="ChEBI" id="CHEBI:43474"/>
        <dbReference type="ChEBI" id="CHEBI:58343"/>
        <dbReference type="ChEBI" id="CHEBI:456215"/>
        <dbReference type="EC" id="3.1.3.7"/>
    </reaction>
    <physiologicalReaction direction="left-to-right" evidence="16">
        <dbReference type="Rhea" id="RHEA:10041"/>
    </physiologicalReaction>
</comment>
<dbReference type="InterPro" id="IPR020550">
    <property type="entry name" value="Inositol_monophosphatase_CS"/>
</dbReference>
<feature type="domain" description="SAM-dependent MTase RsmB/NOP-type" evidence="21">
    <location>
        <begin position="1674"/>
        <end position="2085"/>
    </location>
</feature>
<keyword evidence="13 19" id="KW-0694">RNA-binding</keyword>
<keyword evidence="23" id="KW-1185">Reference proteome</keyword>
<dbReference type="Gene3D" id="3.20.20.190">
    <property type="entry name" value="Phosphatidylinositol (PI) phosphodiesterase"/>
    <property type="match status" value="1"/>
</dbReference>
<dbReference type="EMBL" id="ML978961">
    <property type="protein sequence ID" value="KAF1931412.1"/>
    <property type="molecule type" value="Genomic_DNA"/>
</dbReference>
<feature type="region of interest" description="Disordered" evidence="20">
    <location>
        <begin position="911"/>
        <end position="955"/>
    </location>
</feature>
<evidence type="ECO:0000256" key="14">
    <source>
        <dbReference type="ARBA" id="ARBA00023242"/>
    </source>
</evidence>
<evidence type="ECO:0000256" key="19">
    <source>
        <dbReference type="PROSITE-ProRule" id="PRU01023"/>
    </source>
</evidence>
<feature type="binding site" evidence="18">
    <location>
        <position position="1144"/>
    </location>
    <ligand>
        <name>Mg(2+)</name>
        <dbReference type="ChEBI" id="CHEBI:18420"/>
        <label>1</label>
        <note>catalytic</note>
    </ligand>
</feature>
<dbReference type="PANTHER" id="PTHR22808">
    <property type="entry name" value="NCL1 YEAST -RELATED NOL1/NOP2/FMU SUN DOMAIN-CONTAINING"/>
    <property type="match status" value="1"/>
</dbReference>
<dbReference type="FunFam" id="3.30.540.10:FF:000015">
    <property type="entry name" value="3',5'-bisphosphate nucleotidase"/>
    <property type="match status" value="1"/>
</dbReference>
<evidence type="ECO:0000256" key="4">
    <source>
        <dbReference type="ARBA" id="ARBA00012633"/>
    </source>
</evidence>
<feature type="compositionally biased region" description="Basic and acidic residues" evidence="20">
    <location>
        <begin position="2126"/>
        <end position="2153"/>
    </location>
</feature>
<comment type="subcellular location">
    <subcellularLocation>
        <location evidence="2">Nucleus</location>
    </subcellularLocation>
</comment>
<dbReference type="GO" id="GO:0008081">
    <property type="term" value="F:phosphoric diester hydrolase activity"/>
    <property type="evidence" value="ECO:0007669"/>
    <property type="project" value="InterPro"/>
</dbReference>
<feature type="binding site" evidence="18">
    <location>
        <position position="1305"/>
    </location>
    <ligand>
        <name>Mg(2+)</name>
        <dbReference type="ChEBI" id="CHEBI:18420"/>
        <label>1</label>
        <note>catalytic</note>
    </ligand>
</feature>
<dbReference type="PRINTS" id="PR02011">
    <property type="entry name" value="RCMTNCL1"/>
</dbReference>
<feature type="binding site" evidence="19">
    <location>
        <position position="1845"/>
    </location>
    <ligand>
        <name>S-adenosyl-L-methionine</name>
        <dbReference type="ChEBI" id="CHEBI:59789"/>
    </ligand>
</feature>
<evidence type="ECO:0000256" key="20">
    <source>
        <dbReference type="SAM" id="MobiDB-lite"/>
    </source>
</evidence>
<feature type="binding site" evidence="19">
    <location>
        <begin position="1792"/>
        <end position="1798"/>
    </location>
    <ligand>
        <name>S-adenosyl-L-methionine</name>
        <dbReference type="ChEBI" id="CHEBI:59789"/>
    </ligand>
</feature>
<evidence type="ECO:0000256" key="11">
    <source>
        <dbReference type="ARBA" id="ARBA00022801"/>
    </source>
</evidence>
<evidence type="ECO:0000256" key="2">
    <source>
        <dbReference type="ARBA" id="ARBA00004123"/>
    </source>
</evidence>
<dbReference type="InterPro" id="IPR049560">
    <property type="entry name" value="MeTrfase_RsmB-F_NOP2_cat"/>
</dbReference>
<keyword evidence="11" id="KW-0378">Hydrolase</keyword>
<dbReference type="InterPro" id="IPR017946">
    <property type="entry name" value="PLC-like_Pdiesterase_TIM-brl"/>
</dbReference>
<keyword evidence="9" id="KW-0819">tRNA processing</keyword>
<dbReference type="EC" id="3.1.3.7" evidence="4"/>
<dbReference type="Gene3D" id="3.40.50.150">
    <property type="entry name" value="Vaccinia Virus protein VP39"/>
    <property type="match status" value="1"/>
</dbReference>
<dbReference type="Pfam" id="PF01189">
    <property type="entry name" value="Methyltr_RsmB-F"/>
    <property type="match status" value="1"/>
</dbReference>
<dbReference type="InterPro" id="IPR023267">
    <property type="entry name" value="RCMT"/>
</dbReference>
<keyword evidence="8 19" id="KW-0949">S-adenosyl-L-methionine</keyword>
<evidence type="ECO:0000256" key="18">
    <source>
        <dbReference type="PIRSR" id="PIRSR600760-2"/>
    </source>
</evidence>
<dbReference type="InterPro" id="IPR000760">
    <property type="entry name" value="Inositol_monophosphatase-like"/>
</dbReference>
<evidence type="ECO:0000313" key="23">
    <source>
        <dbReference type="Proteomes" id="UP000800082"/>
    </source>
</evidence>
<evidence type="ECO:0000256" key="5">
    <source>
        <dbReference type="ARBA" id="ARBA00022555"/>
    </source>
</evidence>
<evidence type="ECO:0000256" key="6">
    <source>
        <dbReference type="ARBA" id="ARBA00022603"/>
    </source>
</evidence>
<feature type="region of interest" description="Disordered" evidence="20">
    <location>
        <begin position="566"/>
        <end position="646"/>
    </location>
</feature>
<keyword evidence="5" id="KW-0820">tRNA-binding</keyword>
<dbReference type="GO" id="GO:0016428">
    <property type="term" value="F:tRNA (cytidine-5-)-methyltransferase activity"/>
    <property type="evidence" value="ECO:0007669"/>
    <property type="project" value="InterPro"/>
</dbReference>
<dbReference type="OrthoDB" id="6093671at2759"/>
<dbReference type="InterPro" id="IPR057286">
    <property type="entry name" value="PUA_NSUN2"/>
</dbReference>
<feature type="binding site" evidence="18">
    <location>
        <position position="1146"/>
    </location>
    <ligand>
        <name>Mg(2+)</name>
        <dbReference type="ChEBI" id="CHEBI:18420"/>
        <label>1</label>
        <note>catalytic</note>
    </ligand>
</feature>
<comment type="catalytic activity">
    <reaction evidence="17">
        <text>3'-phosphoadenylyl sulfate + H2O = adenosine 5'-phosphosulfate + phosphate</text>
        <dbReference type="Rhea" id="RHEA:77639"/>
        <dbReference type="ChEBI" id="CHEBI:15377"/>
        <dbReference type="ChEBI" id="CHEBI:43474"/>
        <dbReference type="ChEBI" id="CHEBI:58243"/>
        <dbReference type="ChEBI" id="CHEBI:58339"/>
        <dbReference type="EC" id="3.1.3.7"/>
    </reaction>
    <physiologicalReaction direction="left-to-right" evidence="17">
        <dbReference type="Rhea" id="RHEA:77640"/>
    </physiologicalReaction>
</comment>
<dbReference type="GO" id="GO:0005634">
    <property type="term" value="C:nucleus"/>
    <property type="evidence" value="ECO:0007669"/>
    <property type="project" value="UniProtKB-SubCell"/>
</dbReference>
<protein>
    <recommendedName>
        <fullName evidence="4">3'(2'),5'-bisphosphate nucleotidase</fullName>
        <ecNumber evidence="4">3.1.3.7</ecNumber>
    </recommendedName>
</protein>
<dbReference type="GO" id="GO:0000103">
    <property type="term" value="P:sulfate assimilation"/>
    <property type="evidence" value="ECO:0007669"/>
    <property type="project" value="UniProtKB-ARBA"/>
</dbReference>
<evidence type="ECO:0000256" key="7">
    <source>
        <dbReference type="ARBA" id="ARBA00022679"/>
    </source>
</evidence>
<evidence type="ECO:0000256" key="12">
    <source>
        <dbReference type="ARBA" id="ARBA00022842"/>
    </source>
</evidence>
<evidence type="ECO:0000256" key="15">
    <source>
        <dbReference type="ARBA" id="ARBA00044466"/>
    </source>
</evidence>
<dbReference type="CDD" id="cd01517">
    <property type="entry name" value="PAP_phosphatase"/>
    <property type="match status" value="1"/>
</dbReference>
<name>A0A6A5RU94_9PLEO</name>
<dbReference type="GO" id="GO:0008441">
    <property type="term" value="F:3'(2'),5'-bisphosphate nucleotidase activity"/>
    <property type="evidence" value="ECO:0007669"/>
    <property type="project" value="UniProtKB-EC"/>
</dbReference>
<dbReference type="InterPro" id="IPR029063">
    <property type="entry name" value="SAM-dependent_MTases_sf"/>
</dbReference>
<feature type="region of interest" description="Disordered" evidence="20">
    <location>
        <begin position="1609"/>
        <end position="1647"/>
    </location>
</feature>
<feature type="compositionally biased region" description="Acidic residues" evidence="20">
    <location>
        <begin position="2416"/>
        <end position="2425"/>
    </location>
</feature>
<dbReference type="InterPro" id="IPR020583">
    <property type="entry name" value="Inositol_monoP_metal-BS"/>
</dbReference>
<keyword evidence="14" id="KW-0539">Nucleus</keyword>
<keyword evidence="10 18" id="KW-0479">Metal-binding</keyword>
<evidence type="ECO:0000256" key="17">
    <source>
        <dbReference type="ARBA" id="ARBA00044484"/>
    </source>
</evidence>
<organism evidence="22 23">
    <name type="scientific">Didymella exigua CBS 183.55</name>
    <dbReference type="NCBI Taxonomy" id="1150837"/>
    <lineage>
        <taxon>Eukaryota</taxon>
        <taxon>Fungi</taxon>
        <taxon>Dikarya</taxon>
        <taxon>Ascomycota</taxon>
        <taxon>Pezizomycotina</taxon>
        <taxon>Dothideomycetes</taxon>
        <taxon>Pleosporomycetidae</taxon>
        <taxon>Pleosporales</taxon>
        <taxon>Pleosporineae</taxon>
        <taxon>Didymellaceae</taxon>
        <taxon>Didymella</taxon>
    </lineage>
</organism>
<evidence type="ECO:0000256" key="16">
    <source>
        <dbReference type="ARBA" id="ARBA00044479"/>
    </source>
</evidence>
<dbReference type="GeneID" id="54355528"/>
<dbReference type="PROSITE" id="PS00629">
    <property type="entry name" value="IMP_1"/>
    <property type="match status" value="1"/>
</dbReference>
<feature type="region of interest" description="Disordered" evidence="20">
    <location>
        <begin position="2097"/>
        <end position="2184"/>
    </location>
</feature>
<dbReference type="InterPro" id="IPR023270">
    <property type="entry name" value="RCMT_NCL1"/>
</dbReference>
<dbReference type="NCBIfam" id="TIGR01330">
    <property type="entry name" value="bisphos_HAL2"/>
    <property type="match status" value="1"/>
</dbReference>
<keyword evidence="12 18" id="KW-0460">Magnesium</keyword>
<evidence type="ECO:0000256" key="3">
    <source>
        <dbReference type="ARBA" id="ARBA00009759"/>
    </source>
</evidence>
<dbReference type="InterPro" id="IPR001678">
    <property type="entry name" value="MeTrfase_RsmB-F_NOP2_dom"/>
</dbReference>
<accession>A0A6A5RU94</accession>
<feature type="binding site" evidence="19">
    <location>
        <position position="1872"/>
    </location>
    <ligand>
        <name>S-adenosyl-L-methionine</name>
        <dbReference type="ChEBI" id="CHEBI:59789"/>
    </ligand>
</feature>
<feature type="binding site" evidence="19">
    <location>
        <position position="1900"/>
    </location>
    <ligand>
        <name>S-adenosyl-L-methionine</name>
        <dbReference type="ChEBI" id="CHEBI:59789"/>
    </ligand>
</feature>
<feature type="active site" description="Nucleophile" evidence="19">
    <location>
        <position position="1953"/>
    </location>
</feature>
<dbReference type="InterPro" id="IPR006239">
    <property type="entry name" value="DPNP"/>
</dbReference>
<feature type="compositionally biased region" description="Basic residues" evidence="20">
    <location>
        <begin position="1620"/>
        <end position="1631"/>
    </location>
</feature>
<evidence type="ECO:0000256" key="10">
    <source>
        <dbReference type="ARBA" id="ARBA00022723"/>
    </source>
</evidence>
<dbReference type="GO" id="GO:0030488">
    <property type="term" value="P:tRNA methylation"/>
    <property type="evidence" value="ECO:0007669"/>
    <property type="project" value="TreeGrafter"/>
</dbReference>
<dbReference type="SUPFAM" id="SSF56655">
    <property type="entry name" value="Carbohydrate phosphatase"/>
    <property type="match status" value="1"/>
</dbReference>
<dbReference type="PROSITE" id="PS00630">
    <property type="entry name" value="IMP_2"/>
    <property type="match status" value="1"/>
</dbReference>
<feature type="compositionally biased region" description="Basic residues" evidence="20">
    <location>
        <begin position="916"/>
        <end position="928"/>
    </location>
</feature>
<dbReference type="SUPFAM" id="SSF51695">
    <property type="entry name" value="PLC-like phosphodiesterases"/>
    <property type="match status" value="1"/>
</dbReference>
<dbReference type="Pfam" id="PF00459">
    <property type="entry name" value="Inositol_P"/>
    <property type="match status" value="1"/>
</dbReference>
<evidence type="ECO:0000256" key="9">
    <source>
        <dbReference type="ARBA" id="ARBA00022694"/>
    </source>
</evidence>
<evidence type="ECO:0000259" key="21">
    <source>
        <dbReference type="PROSITE" id="PS51686"/>
    </source>
</evidence>
<dbReference type="PANTHER" id="PTHR22808:SF1">
    <property type="entry name" value="RNA CYTOSINE-C(5)-METHYLTRANSFERASE NSUN2-RELATED"/>
    <property type="match status" value="1"/>
</dbReference>
<dbReference type="Pfam" id="PF25378">
    <property type="entry name" value="PUA_NSUN2"/>
    <property type="match status" value="1"/>
</dbReference>
<dbReference type="SUPFAM" id="SSF53335">
    <property type="entry name" value="S-adenosyl-L-methionine-dependent methyltransferases"/>
    <property type="match status" value="1"/>
</dbReference>
<dbReference type="Gene3D" id="3.40.190.80">
    <property type="match status" value="1"/>
</dbReference>
<gene>
    <name evidence="22" type="ORF">M421DRAFT_90461</name>
</gene>
<feature type="binding site" evidence="18">
    <location>
        <position position="1147"/>
    </location>
    <ligand>
        <name>Mg(2+)</name>
        <dbReference type="ChEBI" id="CHEBI:18420"/>
        <label>1</label>
        <note>catalytic</note>
    </ligand>
</feature>
<dbReference type="GO" id="GO:0016078">
    <property type="term" value="P:tRNA decay"/>
    <property type="evidence" value="ECO:0007669"/>
    <property type="project" value="UniProtKB-ARBA"/>
</dbReference>
<dbReference type="GO" id="GO:0046872">
    <property type="term" value="F:metal ion binding"/>
    <property type="evidence" value="ECO:0007669"/>
    <property type="project" value="UniProtKB-KW"/>
</dbReference>
<dbReference type="PROSITE" id="PS51686">
    <property type="entry name" value="SAM_MT_RSMB_NOP"/>
    <property type="match status" value="1"/>
</dbReference>
<feature type="region of interest" description="Disordered" evidence="20">
    <location>
        <begin position="2394"/>
        <end position="2441"/>
    </location>
</feature>
<feature type="binding site" evidence="18">
    <location>
        <position position="1079"/>
    </location>
    <ligand>
        <name>Mg(2+)</name>
        <dbReference type="ChEBI" id="CHEBI:18420"/>
        <label>1</label>
        <note>catalytic</note>
    </ligand>
</feature>
<dbReference type="GO" id="GO:0005737">
    <property type="term" value="C:cytoplasm"/>
    <property type="evidence" value="ECO:0007669"/>
    <property type="project" value="TreeGrafter"/>
</dbReference>
<keyword evidence="6 19" id="KW-0489">Methyltransferase</keyword>
<feature type="compositionally biased region" description="Low complexity" evidence="20">
    <location>
        <begin position="2156"/>
        <end position="2168"/>
    </location>
</feature>
<dbReference type="RefSeq" id="XP_033451660.1">
    <property type="nucleotide sequence ID" value="XM_033597861.1"/>
</dbReference>
<comment type="catalytic activity">
    <reaction evidence="15">
        <text>adenosine 2',5'-bisphosphate + H2O = AMP + phosphate</text>
        <dbReference type="Rhea" id="RHEA:77643"/>
        <dbReference type="ChEBI" id="CHEBI:15377"/>
        <dbReference type="ChEBI" id="CHEBI:43474"/>
        <dbReference type="ChEBI" id="CHEBI:194156"/>
        <dbReference type="ChEBI" id="CHEBI:456215"/>
        <dbReference type="EC" id="3.1.3.7"/>
    </reaction>
    <physiologicalReaction direction="left-to-right" evidence="15">
        <dbReference type="Rhea" id="RHEA:77644"/>
    </physiologicalReaction>
</comment>
<comment type="similarity">
    <text evidence="19">Belongs to the class I-like SAM-binding methyltransferase superfamily. RsmB/NOP family.</text>
</comment>
<dbReference type="GO" id="GO:0000049">
    <property type="term" value="F:tRNA binding"/>
    <property type="evidence" value="ECO:0007669"/>
    <property type="project" value="UniProtKB-KW"/>
</dbReference>
<evidence type="ECO:0000256" key="8">
    <source>
        <dbReference type="ARBA" id="ARBA00022691"/>
    </source>
</evidence>
<dbReference type="InterPro" id="IPR057285">
    <property type="entry name" value="Pre-PUA_NSUN2"/>
</dbReference>
<sequence length="2441" mass="263081">MPSKGIRCYSYIAVEGVEIEFTVPKASATRRDVRQFNCDHLEVESSNLGHFKITGRFEFIVRRDGRELVKQWVDVNSMTGGLSDGTMKTMDETPAVFAEDLIVAYGFYDAGPGLAALPKQHQCYVTATPSYENWMRDTIPPGSALGTKPFARMVLPSSHDVGMNSMATALALLTNAGTSAIKEMLGRSLPRALDVINKVSDKGVNAIAPDMIRALAMTQKDTVPTLLALGARYFEFRPARCHGRIQPGSPLADTLYFQHGAIPGMPYAAFLAEVVRFLAGHGDEIVVLQLRWDGVPGECPRPSDAELRDALNGALEGTDVCVGGLEDMLQRSVQELRGARKRLLVLRDAAQASNYDDAANATLTGESMVDALRAMSAAPPSGHAITLLQCQATATNMRDVIVASVLDCDVSTSPILATKPVCDAKMLPLLRGECGKPFLRGDGVVVLMNDFFDGATADVAIGLSALAGGALELSLEPIPLVSQRLLVALVVVRGRLAAAVHAGARKRRFAAEIDALDAPVRPALGPARIGRQPGQLLGRAAVTRVGAHPQPQPLEAVAARREADARFADAGPAEDGKGKGDLLRGRRRRGEAGRAEERGGQAREERGDGRAGVGCVAREGQVRRDGEQRGVSAQQIGRGAGARSDGDVWQRRTLTPRLPPETLVVVPVHNQRPVPRHQRRGNVVRQILAHVHVPPVVGLSGRPQPDDDALLAPALAGHRVPGLAGPAALRPLDLADAVGLGAPLLHSGKRLQPREKQVLAVGLEVGRLARRRGRRLLVCADDAHRLLPLDARPQTGPRREELVLERLDARLARRDLARALCAADGLGAARALGERLGAAGAREGAGRDIGRRVEGRERGRGRAGGEVVEEPVEFALGGCQRGRRGGRGGHVVVVVCGGWRGAVGARLVVRAARTTSPKRKPPSARRNQRLVARGSSPNPHRLRNQAPRRPSAPPMPPIAPYRNYFLLAAVVLASALLQPTVFFRHAARLFQIKSHVAHPASAVYTNRTLPAMAYAKELELALLAVQRASILTKSVYASHSKGTLTKSDASPVTIGDFGAQALIISSIKSAFPDDEVVGEEDADDLRANAALKALVWDLVQAARLSSRDAEAAVGGPIESADDMLAALDGGASQGGSRGRIWALDPIDGTKGFLRGGQYAVCLALMVDGVPTVGVIGCPNLPVDDKAPLTAEIGVDASAAEAKGVLFGAVKGQGATSRALTDGALAPPKPIAMAPLPDVSQATFCESVEAGHSSHGDQAAIAQRLGITKESVRMDSQAKYCSIARGAGDLYLRLPTSKTYQEKIWDHAAGVVLVQEAGGRVTDALGNELNFGVGRTLKENKGIIAAPEAVHEQVIHAVKEVLVHLLDQVVDEVLAVAQVTTLDEVLELAGTEPTSRRGQLEGPQEVGGLLEVGADGVDLVDEVLDADDAVLAEALLDQLVVGDGQALLVDLAVTALVHELTDSLQVGVAVGDKGLDNLQHLGGGLGQADEDTVVDLEETEELERLALLGVDLVDTLDADDKGELRLGGDEERAILLRLALGVDDVALGLDVLLVNRLGDGDVVLGGDAALVRFFCIQGWVWVSTYDERAIVLVVSRLVVVEEAGNEKEDVRGREAMARGGGRGRGRGGKRGGGRGGGGARDTRSEPWSDITRSNELFESYYRRGGFMDEAEFEVMWNALKQDLPNSFRFTGTKSDALAVREIFKQRYIPAISAQTFEGQPVPPPEPVNAFPDELVWHMKTHKKVIRRHAAFANFQKFLVAEAASGNISRQEVVSMIPPHFLDVKPGMVVLDMCAAPGSKSAQLAEMIHGDEEERVRRAANGEHVGSGADGDYSDDGRSTGLLIANDTDYKRAGMLVHQVKRLNFPNLIVTQHDASIFPSIELPSDAGQKKQYLKYDRILADVPCSGDGTARKNPNVWQKWTPKDGLGLHNLQLRILFRGLQMLKKGGRMVYSTCSMNPVENEAVIAAAIEACGGISKVQLVDMPDHLPKLKRRPGLNAWKVLDTSSVPGSNDKTAHMFTSWEAFEKAKAKYAVEEPERTFSQKISKGCFPPITANPEERIPLERCMRVYPHLQDTGGFFIAVIEKLDDIKIAQIQNPENAAKSKKQEQKTTDNTSIPTPEENIIEADATKETESLKRKADDTEESAPKKTKTEENGTAEPTTAPASEAPTPAPTQVTKLKPEKQDQNKEYFEYLSPTDETISRIHDFFGISDRFPRDRYMVKNKEGLSLNKIYYTSGFAKTIINANKDRGMKFIHCGVVMFVAHKIKDAQYMHAPWRLQSEGISILEPWASKRIVKCTSKATLKQLVTEMFPKLPREGEHGLGEVGDQLQGMDIGCCFVRVEKDEAQDIPFRMVLPLWRHPGSANMMVDKDDRKAMLLRLWGEKDTEIINHVADKAKREAEEEQAEEDAKASKIEGDNAEAMDVDENGGVAVAVDADADADA</sequence>
<dbReference type="Proteomes" id="UP000800082">
    <property type="component" value="Unassembled WGS sequence"/>
</dbReference>
<evidence type="ECO:0000313" key="22">
    <source>
        <dbReference type="EMBL" id="KAF1931412.1"/>
    </source>
</evidence>
<evidence type="ECO:0000256" key="13">
    <source>
        <dbReference type="ARBA" id="ARBA00022884"/>
    </source>
</evidence>
<dbReference type="GO" id="GO:0046854">
    <property type="term" value="P:phosphatidylinositol phosphate biosynthetic process"/>
    <property type="evidence" value="ECO:0007669"/>
    <property type="project" value="InterPro"/>
</dbReference>
<comment type="similarity">
    <text evidence="3">Belongs to the inositol monophosphatase superfamily.</text>
</comment>
<reference evidence="22" key="1">
    <citation type="journal article" date="2020" name="Stud. Mycol.">
        <title>101 Dothideomycetes genomes: a test case for predicting lifestyles and emergence of pathogens.</title>
        <authorList>
            <person name="Haridas S."/>
            <person name="Albert R."/>
            <person name="Binder M."/>
            <person name="Bloem J."/>
            <person name="Labutti K."/>
            <person name="Salamov A."/>
            <person name="Andreopoulos B."/>
            <person name="Baker S."/>
            <person name="Barry K."/>
            <person name="Bills G."/>
            <person name="Bluhm B."/>
            <person name="Cannon C."/>
            <person name="Castanera R."/>
            <person name="Culley D."/>
            <person name="Daum C."/>
            <person name="Ezra D."/>
            <person name="Gonzalez J."/>
            <person name="Henrissat B."/>
            <person name="Kuo A."/>
            <person name="Liang C."/>
            <person name="Lipzen A."/>
            <person name="Lutzoni F."/>
            <person name="Magnuson J."/>
            <person name="Mondo S."/>
            <person name="Nolan M."/>
            <person name="Ohm R."/>
            <person name="Pangilinan J."/>
            <person name="Park H.-J."/>
            <person name="Ramirez L."/>
            <person name="Alfaro M."/>
            <person name="Sun H."/>
            <person name="Tritt A."/>
            <person name="Yoshinaga Y."/>
            <person name="Zwiers L.-H."/>
            <person name="Turgeon B."/>
            <person name="Goodwin S."/>
            <person name="Spatafora J."/>
            <person name="Crous P."/>
            <person name="Grigoriev I."/>
        </authorList>
    </citation>
    <scope>NUCLEOTIDE SEQUENCE</scope>
    <source>
        <strain evidence="22">CBS 183.55</strain>
    </source>
</reference>